<feature type="region of interest" description="Disordered" evidence="1">
    <location>
        <begin position="1"/>
        <end position="21"/>
    </location>
</feature>
<name>A0A9E7HQR4_9LILI</name>
<sequence length="75" mass="8244">MVSSLVSPKEKEETWSKGGVGRVVEGADIGDEVEQDPQLAEVNFLLLTQVSKLSNSTVDNLKCDFSLRKTPLSRH</sequence>
<protein>
    <submittedName>
        <fullName evidence="2">Uncharacterized protein</fullName>
    </submittedName>
</protein>
<gene>
    <name evidence="2" type="ORF">MUK42_34066</name>
</gene>
<reference evidence="2" key="1">
    <citation type="submission" date="2022-05" db="EMBL/GenBank/DDBJ databases">
        <title>The Musa troglodytarum L. genome provides insights into the mechanism of non-climacteric behaviour and enrichment of carotenoids.</title>
        <authorList>
            <person name="Wang J."/>
        </authorList>
    </citation>
    <scope>NUCLEOTIDE SEQUENCE</scope>
    <source>
        <tissue evidence="2">Leaf</tissue>
    </source>
</reference>
<dbReference type="AlphaFoldDB" id="A0A9E7HQR4"/>
<dbReference type="EMBL" id="CP097510">
    <property type="protein sequence ID" value="URE37831.1"/>
    <property type="molecule type" value="Genomic_DNA"/>
</dbReference>
<dbReference type="Proteomes" id="UP001055439">
    <property type="component" value="Chromosome 8"/>
</dbReference>
<evidence type="ECO:0000313" key="2">
    <source>
        <dbReference type="EMBL" id="URE37831.1"/>
    </source>
</evidence>
<keyword evidence="3" id="KW-1185">Reference proteome</keyword>
<organism evidence="2 3">
    <name type="scientific">Musa troglodytarum</name>
    <name type="common">fe'i banana</name>
    <dbReference type="NCBI Taxonomy" id="320322"/>
    <lineage>
        <taxon>Eukaryota</taxon>
        <taxon>Viridiplantae</taxon>
        <taxon>Streptophyta</taxon>
        <taxon>Embryophyta</taxon>
        <taxon>Tracheophyta</taxon>
        <taxon>Spermatophyta</taxon>
        <taxon>Magnoliopsida</taxon>
        <taxon>Liliopsida</taxon>
        <taxon>Zingiberales</taxon>
        <taxon>Musaceae</taxon>
        <taxon>Musa</taxon>
    </lineage>
</organism>
<evidence type="ECO:0000313" key="3">
    <source>
        <dbReference type="Proteomes" id="UP001055439"/>
    </source>
</evidence>
<proteinExistence type="predicted"/>
<evidence type="ECO:0000256" key="1">
    <source>
        <dbReference type="SAM" id="MobiDB-lite"/>
    </source>
</evidence>
<accession>A0A9E7HQR4</accession>